<dbReference type="Pfam" id="PF24626">
    <property type="entry name" value="SH3_Tf2-1"/>
    <property type="match status" value="1"/>
</dbReference>
<dbReference type="SUPFAM" id="SSF53098">
    <property type="entry name" value="Ribonuclease H-like"/>
    <property type="match status" value="1"/>
</dbReference>
<dbReference type="Gene3D" id="3.30.420.10">
    <property type="entry name" value="Ribonuclease H-like superfamily/Ribonuclease H"/>
    <property type="match status" value="1"/>
</dbReference>
<name>A0A9W6XXY9_9STRA</name>
<dbReference type="GO" id="GO:0046872">
    <property type="term" value="F:metal ion binding"/>
    <property type="evidence" value="ECO:0007669"/>
    <property type="project" value="UniProtKB-KW"/>
</dbReference>
<dbReference type="Pfam" id="PF17921">
    <property type="entry name" value="Integrase_H2C2"/>
    <property type="match status" value="1"/>
</dbReference>
<dbReference type="Proteomes" id="UP001165121">
    <property type="component" value="Unassembled WGS sequence"/>
</dbReference>
<keyword evidence="10" id="KW-0233">DNA recombination</keyword>
<evidence type="ECO:0000256" key="5">
    <source>
        <dbReference type="ARBA" id="ARBA00022842"/>
    </source>
</evidence>
<feature type="domain" description="Integrase catalytic" evidence="13">
    <location>
        <begin position="372"/>
        <end position="536"/>
    </location>
</feature>
<accession>A0A9W6XXY9</accession>
<dbReference type="InterPro" id="IPR012337">
    <property type="entry name" value="RNaseH-like_sf"/>
</dbReference>
<keyword evidence="2" id="KW-0479">Metal-binding</keyword>
<feature type="compositionally biased region" description="Pro residues" evidence="12">
    <location>
        <begin position="818"/>
        <end position="828"/>
    </location>
</feature>
<comment type="caution">
    <text evidence="14">The sequence shown here is derived from an EMBL/GenBank/DDBJ whole genome shotgun (WGS) entry which is preliminary data.</text>
</comment>
<dbReference type="InterPro" id="IPR041588">
    <property type="entry name" value="Integrase_H2C2"/>
</dbReference>
<evidence type="ECO:0000313" key="14">
    <source>
        <dbReference type="EMBL" id="GMF47868.1"/>
    </source>
</evidence>
<keyword evidence="8" id="KW-0548">Nucleotidyltransferase</keyword>
<keyword evidence="5" id="KW-0460">Magnesium</keyword>
<protein>
    <submittedName>
        <fullName evidence="14">Unnamed protein product</fullName>
    </submittedName>
</protein>
<keyword evidence="6" id="KW-0229">DNA integration</keyword>
<evidence type="ECO:0000256" key="12">
    <source>
        <dbReference type="SAM" id="MobiDB-lite"/>
    </source>
</evidence>
<evidence type="ECO:0000256" key="1">
    <source>
        <dbReference type="ARBA" id="ARBA00022670"/>
    </source>
</evidence>
<evidence type="ECO:0000256" key="10">
    <source>
        <dbReference type="ARBA" id="ARBA00023172"/>
    </source>
</evidence>
<dbReference type="FunFam" id="3.30.70.270:FF:000020">
    <property type="entry name" value="Transposon Tf2-6 polyprotein-like Protein"/>
    <property type="match status" value="1"/>
</dbReference>
<dbReference type="Pfam" id="PF00665">
    <property type="entry name" value="rve"/>
    <property type="match status" value="1"/>
</dbReference>
<dbReference type="GO" id="GO:0003677">
    <property type="term" value="F:DNA binding"/>
    <property type="evidence" value="ECO:0007669"/>
    <property type="project" value="UniProtKB-KW"/>
</dbReference>
<dbReference type="InterPro" id="IPR050951">
    <property type="entry name" value="Retrovirus_Pol_polyprotein"/>
</dbReference>
<evidence type="ECO:0000256" key="4">
    <source>
        <dbReference type="ARBA" id="ARBA00022801"/>
    </source>
</evidence>
<evidence type="ECO:0000256" key="11">
    <source>
        <dbReference type="ARBA" id="ARBA00023268"/>
    </source>
</evidence>
<keyword evidence="8" id="KW-0239">DNA-directed DNA polymerase</keyword>
<dbReference type="GO" id="GO:0003887">
    <property type="term" value="F:DNA-directed DNA polymerase activity"/>
    <property type="evidence" value="ECO:0007669"/>
    <property type="project" value="UniProtKB-KW"/>
</dbReference>
<dbReference type="Pfam" id="PF17919">
    <property type="entry name" value="RT_RNaseH_2"/>
    <property type="match status" value="1"/>
</dbReference>
<keyword evidence="15" id="KW-1185">Reference proteome</keyword>
<keyword evidence="1" id="KW-0645">Protease</keyword>
<dbReference type="AlphaFoldDB" id="A0A9W6XXY9"/>
<evidence type="ECO:0000256" key="2">
    <source>
        <dbReference type="ARBA" id="ARBA00022723"/>
    </source>
</evidence>
<dbReference type="PANTHER" id="PTHR37984:SF5">
    <property type="entry name" value="PROTEIN NYNRIN-LIKE"/>
    <property type="match status" value="1"/>
</dbReference>
<evidence type="ECO:0000256" key="3">
    <source>
        <dbReference type="ARBA" id="ARBA00022750"/>
    </source>
</evidence>
<keyword evidence="4" id="KW-0378">Hydrolase</keyword>
<dbReference type="Gene3D" id="3.30.70.270">
    <property type="match status" value="1"/>
</dbReference>
<evidence type="ECO:0000256" key="9">
    <source>
        <dbReference type="ARBA" id="ARBA00023125"/>
    </source>
</evidence>
<dbReference type="InterPro" id="IPR056924">
    <property type="entry name" value="SH3_Tf2-1"/>
</dbReference>
<keyword evidence="9" id="KW-0238">DNA-binding</keyword>
<dbReference type="GO" id="GO:0006310">
    <property type="term" value="P:DNA recombination"/>
    <property type="evidence" value="ECO:0007669"/>
    <property type="project" value="UniProtKB-KW"/>
</dbReference>
<sequence>MAWSPICFAHSATSRRATSTTSLSTVARRMNKLYAILNKCVFCAPVIPVLGCYVSKNGVRADPEKVSSICSWPTPTNPTELRQWLGLENYLHTYTKDYAGLIQPLSSLLKTDVTWSWRPEHQTAFDSVKKSLASAPILMLPDDSKPFQVVCDASDFAIVCALMQIDDEGHERVVSYQSRQMKQAERNYPVHDKELLAMRYALIKSPCDALCFDQVQGVSAGRADLCRPGKNNILADALSRRPDYDPRVALGRQVIDDEDDCEEHWAVCAASVINLTSVLPEMDLRDEIAAVYVDDAVYANILARANDDDLWARIIHEFHDSSMGAHLGGEKTFAAVSRDFNWPRMYKWIRKCVRTCETCQQVKPSESSQAPLHPLPIATEAWRSVSMDFVFGLPPDADGQNGVLVFVDRFTKMVHLTPVSDTVTAAETAAHFVDCVFRHRGLPESIDSDRDPRFTSAFWTALFQLLGTKLSMSTAVYPETDGQTDRVNRVLEDVLRSYATSFTSRSKFLPLAEFALNNAEHASTGVTPFFANNTRHPRVPSLLAVAHPTVSGASSLGGDDDDDHNEDNGVGDVVTSGDHDPEALHAINRSKPKQALAAPSSAASPLAAWTARTLIDPGNTGTPIAANYTPKSPARQVDNAAVSAFVQRRESIARFVRDALQEAVDKQKENADKRGRKNMAAFTIGEQIRLSTDSIHSSAVTNLGASKLAPRFIGPFRVMKVNGEAYTLDIPTSLRLHPTFYVGRLKKDYPATVSSAKDPPASTPERRANAPPDAPSASPTAAAVPPSAAPRRHADPTPESAPATPDLTGAPLQAPFSPVRPEPSPPPPEHLEHDSAQLRHPPGSSRCACYRREPPPPIVDSAGQTCWIVDRLVAHEDPPRATSRTRAHVVLEYENGIANESAAAAVPAATKTAIENPTVADLAATENANGHVATGMDPVVIEHGGLRRE</sequence>
<dbReference type="Gene3D" id="1.10.340.70">
    <property type="match status" value="1"/>
</dbReference>
<keyword evidence="8" id="KW-0808">Transferase</keyword>
<dbReference type="OrthoDB" id="8000983at2759"/>
<feature type="region of interest" description="Disordered" evidence="12">
    <location>
        <begin position="751"/>
        <end position="849"/>
    </location>
</feature>
<dbReference type="InterPro" id="IPR041577">
    <property type="entry name" value="RT_RNaseH_2"/>
</dbReference>
<dbReference type="PROSITE" id="PS50994">
    <property type="entry name" value="INTEGRASE"/>
    <property type="match status" value="1"/>
</dbReference>
<dbReference type="InterPro" id="IPR001584">
    <property type="entry name" value="Integrase_cat-core"/>
</dbReference>
<dbReference type="InterPro" id="IPR043128">
    <property type="entry name" value="Rev_trsase/Diguanyl_cyclase"/>
</dbReference>
<evidence type="ECO:0000259" key="13">
    <source>
        <dbReference type="PROSITE" id="PS50994"/>
    </source>
</evidence>
<proteinExistence type="predicted"/>
<dbReference type="InterPro" id="IPR043502">
    <property type="entry name" value="DNA/RNA_pol_sf"/>
</dbReference>
<feature type="compositionally biased region" description="Low complexity" evidence="12">
    <location>
        <begin position="769"/>
        <end position="786"/>
    </location>
</feature>
<evidence type="ECO:0000256" key="7">
    <source>
        <dbReference type="ARBA" id="ARBA00022918"/>
    </source>
</evidence>
<dbReference type="GO" id="GO:0003964">
    <property type="term" value="F:RNA-directed DNA polymerase activity"/>
    <property type="evidence" value="ECO:0007669"/>
    <property type="project" value="UniProtKB-KW"/>
</dbReference>
<gene>
    <name evidence="14" type="ORF">Pfra01_001824000</name>
</gene>
<keyword evidence="11" id="KW-0511">Multifunctional enzyme</keyword>
<dbReference type="GO" id="GO:0004190">
    <property type="term" value="F:aspartic-type endopeptidase activity"/>
    <property type="evidence" value="ECO:0007669"/>
    <property type="project" value="UniProtKB-KW"/>
</dbReference>
<dbReference type="PANTHER" id="PTHR37984">
    <property type="entry name" value="PROTEIN CBG26694"/>
    <property type="match status" value="1"/>
</dbReference>
<evidence type="ECO:0000256" key="8">
    <source>
        <dbReference type="ARBA" id="ARBA00022932"/>
    </source>
</evidence>
<evidence type="ECO:0000256" key="6">
    <source>
        <dbReference type="ARBA" id="ARBA00022908"/>
    </source>
</evidence>
<dbReference type="InterPro" id="IPR036397">
    <property type="entry name" value="RNaseH_sf"/>
</dbReference>
<organism evidence="14 15">
    <name type="scientific">Phytophthora fragariaefolia</name>
    <dbReference type="NCBI Taxonomy" id="1490495"/>
    <lineage>
        <taxon>Eukaryota</taxon>
        <taxon>Sar</taxon>
        <taxon>Stramenopiles</taxon>
        <taxon>Oomycota</taxon>
        <taxon>Peronosporomycetes</taxon>
        <taxon>Peronosporales</taxon>
        <taxon>Peronosporaceae</taxon>
        <taxon>Phytophthora</taxon>
    </lineage>
</organism>
<feature type="region of interest" description="Disordered" evidence="12">
    <location>
        <begin position="550"/>
        <end position="580"/>
    </location>
</feature>
<keyword evidence="3" id="KW-0064">Aspartyl protease</keyword>
<keyword evidence="7" id="KW-0695">RNA-directed DNA polymerase</keyword>
<evidence type="ECO:0000313" key="15">
    <source>
        <dbReference type="Proteomes" id="UP001165121"/>
    </source>
</evidence>
<dbReference type="GO" id="GO:0015074">
    <property type="term" value="P:DNA integration"/>
    <property type="evidence" value="ECO:0007669"/>
    <property type="project" value="UniProtKB-KW"/>
</dbReference>
<dbReference type="SUPFAM" id="SSF56672">
    <property type="entry name" value="DNA/RNA polymerases"/>
    <property type="match status" value="1"/>
</dbReference>
<dbReference type="EMBL" id="BSXT01002228">
    <property type="protein sequence ID" value="GMF47868.1"/>
    <property type="molecule type" value="Genomic_DNA"/>
</dbReference>
<reference evidence="14" key="1">
    <citation type="submission" date="2023-04" db="EMBL/GenBank/DDBJ databases">
        <title>Phytophthora fragariaefolia NBRC 109709.</title>
        <authorList>
            <person name="Ichikawa N."/>
            <person name="Sato H."/>
            <person name="Tonouchi N."/>
        </authorList>
    </citation>
    <scope>NUCLEOTIDE SEQUENCE</scope>
    <source>
        <strain evidence="14">NBRC 109709</strain>
    </source>
</reference>
<dbReference type="GO" id="GO:0006508">
    <property type="term" value="P:proteolysis"/>
    <property type="evidence" value="ECO:0007669"/>
    <property type="project" value="UniProtKB-KW"/>
</dbReference>